<dbReference type="STRING" id="946077.W5A_01325"/>
<dbReference type="Gene3D" id="1.25.40.10">
    <property type="entry name" value="Tetratricopeptide repeat domain"/>
    <property type="match status" value="1"/>
</dbReference>
<feature type="chain" id="PRO_5003636205" evidence="3">
    <location>
        <begin position="28"/>
        <end position="258"/>
    </location>
</feature>
<dbReference type="SMART" id="SM00028">
    <property type="entry name" value="TPR"/>
    <property type="match status" value="2"/>
</dbReference>
<evidence type="ECO:0000256" key="2">
    <source>
        <dbReference type="SAM" id="Phobius"/>
    </source>
</evidence>
<comment type="caution">
    <text evidence="4">The sequence shown here is derived from an EMBL/GenBank/DDBJ whole genome shotgun (WGS) entry which is preliminary data.</text>
</comment>
<evidence type="ECO:0000256" key="1">
    <source>
        <dbReference type="PROSITE-ProRule" id="PRU00339"/>
    </source>
</evidence>
<dbReference type="Proteomes" id="UP000005938">
    <property type="component" value="Unassembled WGS sequence"/>
</dbReference>
<organism evidence="4 5">
    <name type="scientific">Imtechella halotolerans K1</name>
    <dbReference type="NCBI Taxonomy" id="946077"/>
    <lineage>
        <taxon>Bacteria</taxon>
        <taxon>Pseudomonadati</taxon>
        <taxon>Bacteroidota</taxon>
        <taxon>Flavobacteriia</taxon>
        <taxon>Flavobacteriales</taxon>
        <taxon>Flavobacteriaceae</taxon>
        <taxon>Imtechella</taxon>
    </lineage>
</organism>
<evidence type="ECO:0000313" key="5">
    <source>
        <dbReference type="Proteomes" id="UP000005938"/>
    </source>
</evidence>
<feature type="transmembrane region" description="Helical" evidence="2">
    <location>
        <begin position="168"/>
        <end position="189"/>
    </location>
</feature>
<keyword evidence="2" id="KW-0812">Transmembrane</keyword>
<gene>
    <name evidence="4" type="ORF">W5A_01325</name>
</gene>
<reference evidence="4 5" key="1">
    <citation type="journal article" date="2012" name="J. Bacteriol.">
        <title>Genome Sequence of the Halotolerant Bacterium Imtechella halotolerans K1T.</title>
        <authorList>
            <person name="Kumar S."/>
            <person name="Vikram S."/>
            <person name="Subramanian S."/>
            <person name="Raghava G.P."/>
            <person name="Pinnaka A.K."/>
        </authorList>
    </citation>
    <scope>NUCLEOTIDE SEQUENCE [LARGE SCALE GENOMIC DNA]</scope>
    <source>
        <strain evidence="4 5">K1</strain>
    </source>
</reference>
<dbReference type="InterPro" id="IPR019734">
    <property type="entry name" value="TPR_rpt"/>
</dbReference>
<dbReference type="PROSITE" id="PS50293">
    <property type="entry name" value="TPR_REGION"/>
    <property type="match status" value="1"/>
</dbReference>
<proteinExistence type="predicted"/>
<keyword evidence="2" id="KW-0472">Membrane</keyword>
<dbReference type="Pfam" id="PF00515">
    <property type="entry name" value="TPR_1"/>
    <property type="match status" value="1"/>
</dbReference>
<dbReference type="AlphaFoldDB" id="I0WJQ6"/>
<dbReference type="Gene3D" id="2.30.30.40">
    <property type="entry name" value="SH3 Domains"/>
    <property type="match status" value="1"/>
</dbReference>
<dbReference type="PROSITE" id="PS50005">
    <property type="entry name" value="TPR"/>
    <property type="match status" value="1"/>
</dbReference>
<evidence type="ECO:0000256" key="3">
    <source>
        <dbReference type="SAM" id="SignalP"/>
    </source>
</evidence>
<dbReference type="SUPFAM" id="SSF48452">
    <property type="entry name" value="TPR-like"/>
    <property type="match status" value="1"/>
</dbReference>
<keyword evidence="3" id="KW-0732">Signal</keyword>
<sequence length="258" mass="29508">MNYFNMKQMKQWIFSILFLLISYSGTGQNTTHFDQATIAYNNGDYEKAIDGYMAILKSGEHSVSVYFNLANAHYKLSNIAESVYYYEKALQLAPNDSDVLNNLAFARQMTVDAIEPLPETGIGKIKNQVIQLFSLDGWAYLIILAMMLAIISFLGYYFSITVIWKRTFFSFSMSFLGISMLSMLTAVMLQSQRNSTIEAIVFDKEIHVKVEPNDRSEEAFILHEGTKVRILDSLQDWKKIELLDGKQGWTSASFLREL</sequence>
<dbReference type="eggNOG" id="COG0457">
    <property type="taxonomic scope" value="Bacteria"/>
</dbReference>
<dbReference type="EMBL" id="AJJU01000002">
    <property type="protein sequence ID" value="EID76622.1"/>
    <property type="molecule type" value="Genomic_DNA"/>
</dbReference>
<keyword evidence="1" id="KW-0802">TPR repeat</keyword>
<feature type="repeat" description="TPR" evidence="1">
    <location>
        <begin position="63"/>
        <end position="96"/>
    </location>
</feature>
<accession>I0WJQ6</accession>
<keyword evidence="2" id="KW-1133">Transmembrane helix</keyword>
<keyword evidence="5" id="KW-1185">Reference proteome</keyword>
<evidence type="ECO:0000313" key="4">
    <source>
        <dbReference type="EMBL" id="EID76622.1"/>
    </source>
</evidence>
<name>I0WJQ6_9FLAO</name>
<protein>
    <submittedName>
        <fullName evidence="4">TRP domain-containing protein BatE</fullName>
    </submittedName>
</protein>
<feature type="transmembrane region" description="Helical" evidence="2">
    <location>
        <begin position="137"/>
        <end position="156"/>
    </location>
</feature>
<feature type="signal peptide" evidence="3">
    <location>
        <begin position="1"/>
        <end position="27"/>
    </location>
</feature>
<dbReference type="InterPro" id="IPR011990">
    <property type="entry name" value="TPR-like_helical_dom_sf"/>
</dbReference>